<dbReference type="AlphaFoldDB" id="A0A383CU58"/>
<gene>
    <name evidence="1" type="ORF">METZ01_LOCUS488022</name>
</gene>
<organism evidence="1">
    <name type="scientific">marine metagenome</name>
    <dbReference type="NCBI Taxonomy" id="408172"/>
    <lineage>
        <taxon>unclassified sequences</taxon>
        <taxon>metagenomes</taxon>
        <taxon>ecological metagenomes</taxon>
    </lineage>
</organism>
<evidence type="ECO:0000313" key="1">
    <source>
        <dbReference type="EMBL" id="SVE35168.1"/>
    </source>
</evidence>
<accession>A0A383CU58</accession>
<sequence length="30" mass="3482">MKSSKKVFNKKKKEVGAIVHLKIKKGRENQ</sequence>
<name>A0A383CU58_9ZZZZ</name>
<proteinExistence type="predicted"/>
<feature type="non-terminal residue" evidence="1">
    <location>
        <position position="30"/>
    </location>
</feature>
<protein>
    <submittedName>
        <fullName evidence="1">Uncharacterized protein</fullName>
    </submittedName>
</protein>
<reference evidence="1" key="1">
    <citation type="submission" date="2018-05" db="EMBL/GenBank/DDBJ databases">
        <authorList>
            <person name="Lanie J.A."/>
            <person name="Ng W.-L."/>
            <person name="Kazmierczak K.M."/>
            <person name="Andrzejewski T.M."/>
            <person name="Davidsen T.M."/>
            <person name="Wayne K.J."/>
            <person name="Tettelin H."/>
            <person name="Glass J.I."/>
            <person name="Rusch D."/>
            <person name="Podicherti R."/>
            <person name="Tsui H.-C.T."/>
            <person name="Winkler M.E."/>
        </authorList>
    </citation>
    <scope>NUCLEOTIDE SEQUENCE</scope>
</reference>
<dbReference type="EMBL" id="UINC01211319">
    <property type="protein sequence ID" value="SVE35168.1"/>
    <property type="molecule type" value="Genomic_DNA"/>
</dbReference>